<accession>A0A0N0NS74</accession>
<dbReference type="VEuPathDB" id="FungiDB:AB675_369"/>
<dbReference type="AlphaFoldDB" id="A0A0N0NS74"/>
<name>A0A0N0NS74_9EURO</name>
<dbReference type="Proteomes" id="UP000038010">
    <property type="component" value="Unassembled WGS sequence"/>
</dbReference>
<sequence>MATTQVASTETSPCLLARLMKLYLPQRLAWNVLFKLCLILTSREVVVGTVDAASTFAPDLETSAAFQTVYFQRFDVDPFLTAVLHDQNLSLASKPFVELYPFVCRFANQSPPERMLAISTSFSNRGSFTMMACIMAAAMVVGVVCGVLYGLETGLNVFVAVTGSTAVFQGCLFLISRT</sequence>
<keyword evidence="1" id="KW-0812">Transmembrane</keyword>
<evidence type="ECO:0000313" key="3">
    <source>
        <dbReference type="Proteomes" id="UP000038010"/>
    </source>
</evidence>
<feature type="transmembrane region" description="Helical" evidence="1">
    <location>
        <begin position="157"/>
        <end position="175"/>
    </location>
</feature>
<evidence type="ECO:0000256" key="1">
    <source>
        <dbReference type="SAM" id="Phobius"/>
    </source>
</evidence>
<keyword evidence="1" id="KW-0472">Membrane</keyword>
<proteinExistence type="predicted"/>
<reference evidence="2 3" key="1">
    <citation type="submission" date="2015-06" db="EMBL/GenBank/DDBJ databases">
        <title>Draft genome of the ant-associated black yeast Phialophora attae CBS 131958.</title>
        <authorList>
            <person name="Moreno L.F."/>
            <person name="Stielow B.J."/>
            <person name="de Hoog S."/>
            <person name="Vicente V.A."/>
            <person name="Weiss V.A."/>
            <person name="de Vries M."/>
            <person name="Cruz L.M."/>
            <person name="Souza E.M."/>
        </authorList>
    </citation>
    <scope>NUCLEOTIDE SEQUENCE [LARGE SCALE GENOMIC DNA]</scope>
    <source>
        <strain evidence="2 3">CBS 131958</strain>
    </source>
</reference>
<keyword evidence="1" id="KW-1133">Transmembrane helix</keyword>
<dbReference type="GeneID" id="28735643"/>
<comment type="caution">
    <text evidence="2">The sequence shown here is derived from an EMBL/GenBank/DDBJ whole genome shotgun (WGS) entry which is preliminary data.</text>
</comment>
<dbReference type="RefSeq" id="XP_018005891.1">
    <property type="nucleotide sequence ID" value="XM_018143774.1"/>
</dbReference>
<evidence type="ECO:0000313" key="2">
    <source>
        <dbReference type="EMBL" id="KPI45928.1"/>
    </source>
</evidence>
<keyword evidence="3" id="KW-1185">Reference proteome</keyword>
<gene>
    <name evidence="2" type="ORF">AB675_369</name>
</gene>
<organism evidence="2 3">
    <name type="scientific">Cyphellophora attinorum</name>
    <dbReference type="NCBI Taxonomy" id="1664694"/>
    <lineage>
        <taxon>Eukaryota</taxon>
        <taxon>Fungi</taxon>
        <taxon>Dikarya</taxon>
        <taxon>Ascomycota</taxon>
        <taxon>Pezizomycotina</taxon>
        <taxon>Eurotiomycetes</taxon>
        <taxon>Chaetothyriomycetidae</taxon>
        <taxon>Chaetothyriales</taxon>
        <taxon>Cyphellophoraceae</taxon>
        <taxon>Cyphellophora</taxon>
    </lineage>
</organism>
<feature type="transmembrane region" description="Helical" evidence="1">
    <location>
        <begin position="128"/>
        <end position="151"/>
    </location>
</feature>
<dbReference type="EMBL" id="LFJN01000001">
    <property type="protein sequence ID" value="KPI45928.1"/>
    <property type="molecule type" value="Genomic_DNA"/>
</dbReference>
<protein>
    <submittedName>
        <fullName evidence="2">Uncharacterized protein</fullName>
    </submittedName>
</protein>